<feature type="domain" description="Peptidase S26" evidence="7">
    <location>
        <begin position="17"/>
        <end position="193"/>
    </location>
</feature>
<evidence type="ECO:0000256" key="2">
    <source>
        <dbReference type="ARBA" id="ARBA00009370"/>
    </source>
</evidence>
<dbReference type="InterPro" id="IPR036286">
    <property type="entry name" value="LexA/Signal_pep-like_sf"/>
</dbReference>
<name>A0ABY8WVT9_9BACT</name>
<proteinExistence type="inferred from homology"/>
<protein>
    <recommendedName>
        <fullName evidence="3 5">Signal peptidase I</fullName>
        <ecNumber evidence="3 5">3.4.21.89</ecNumber>
    </recommendedName>
</protein>
<evidence type="ECO:0000256" key="1">
    <source>
        <dbReference type="ARBA" id="ARBA00000677"/>
    </source>
</evidence>
<dbReference type="CDD" id="cd06530">
    <property type="entry name" value="S26_SPase_I"/>
    <property type="match status" value="1"/>
</dbReference>
<keyword evidence="4 5" id="KW-0378">Hydrolase</keyword>
<reference evidence="8 9" key="1">
    <citation type="journal article" date="2023" name="Cell">
        <title>Genetic manipulation of Patescibacteria provides mechanistic insights into microbial dark matter and the epibiotic lifestyle.</title>
        <authorList>
            <person name="Wang Y."/>
            <person name="Gallagher L.A."/>
            <person name="Andrade P.A."/>
            <person name="Liu A."/>
            <person name="Humphreys I.R."/>
            <person name="Turkarslan S."/>
            <person name="Cutler K.J."/>
            <person name="Arrieta-Ortiz M.L."/>
            <person name="Li Y."/>
            <person name="Radey M.C."/>
            <person name="McLean J.S."/>
            <person name="Cong Q."/>
            <person name="Baker D."/>
            <person name="Baliga N.S."/>
            <person name="Peterson S.B."/>
            <person name="Mougous J.D."/>
        </authorList>
    </citation>
    <scope>NUCLEOTIDE SEQUENCE [LARGE SCALE GENOMIC DNA]</scope>
    <source>
        <strain evidence="8 9">ML1</strain>
    </source>
</reference>
<keyword evidence="5" id="KW-0812">Transmembrane</keyword>
<dbReference type="EC" id="3.4.21.89" evidence="3 5"/>
<dbReference type="PANTHER" id="PTHR43390:SF1">
    <property type="entry name" value="CHLOROPLAST PROCESSING PEPTIDASE"/>
    <property type="match status" value="1"/>
</dbReference>
<dbReference type="RefSeq" id="WP_376754185.1">
    <property type="nucleotide sequence ID" value="NZ_CP124550.1"/>
</dbReference>
<feature type="region of interest" description="Disordered" evidence="6">
    <location>
        <begin position="121"/>
        <end position="148"/>
    </location>
</feature>
<comment type="catalytic activity">
    <reaction evidence="1 5">
        <text>Cleavage of hydrophobic, N-terminal signal or leader sequences from secreted and periplasmic proteins.</text>
        <dbReference type="EC" id="3.4.21.89"/>
    </reaction>
</comment>
<keyword evidence="5" id="KW-0645">Protease</keyword>
<evidence type="ECO:0000256" key="5">
    <source>
        <dbReference type="RuleBase" id="RU362042"/>
    </source>
</evidence>
<dbReference type="Gene3D" id="2.10.109.10">
    <property type="entry name" value="Umud Fragment, subunit A"/>
    <property type="match status" value="1"/>
</dbReference>
<evidence type="ECO:0000256" key="3">
    <source>
        <dbReference type="ARBA" id="ARBA00013208"/>
    </source>
</evidence>
<comment type="similarity">
    <text evidence="2 5">Belongs to the peptidase S26 family.</text>
</comment>
<dbReference type="GO" id="GO:0009003">
    <property type="term" value="F:signal peptidase activity"/>
    <property type="evidence" value="ECO:0007669"/>
    <property type="project" value="UniProtKB-EC"/>
</dbReference>
<keyword evidence="5" id="KW-0472">Membrane</keyword>
<keyword evidence="5" id="KW-1133">Transmembrane helix</keyword>
<dbReference type="PANTHER" id="PTHR43390">
    <property type="entry name" value="SIGNAL PEPTIDASE I"/>
    <property type="match status" value="1"/>
</dbReference>
<evidence type="ECO:0000313" key="8">
    <source>
        <dbReference type="EMBL" id="WIO45815.1"/>
    </source>
</evidence>
<evidence type="ECO:0000259" key="7">
    <source>
        <dbReference type="Pfam" id="PF10502"/>
    </source>
</evidence>
<dbReference type="Pfam" id="PF10502">
    <property type="entry name" value="Peptidase_S26"/>
    <property type="match status" value="1"/>
</dbReference>
<dbReference type="SUPFAM" id="SSF51306">
    <property type="entry name" value="LexA/Signal peptidase"/>
    <property type="match status" value="1"/>
</dbReference>
<dbReference type="InterPro" id="IPR000223">
    <property type="entry name" value="Pept_S26A_signal_pept_1"/>
</dbReference>
<dbReference type="NCBIfam" id="TIGR02227">
    <property type="entry name" value="sigpep_I_bact"/>
    <property type="match status" value="1"/>
</dbReference>
<dbReference type="PROSITE" id="PS00760">
    <property type="entry name" value="SPASE_I_2"/>
    <property type="match status" value="1"/>
</dbReference>
<sequence>MEASYLTRHPRLKDILNFIGFVLLVLIGTLLINTYVFRSFSVSGHSMDHTLADGDRLIVDRLPVTAALLKNKPYVPNRGQIIVFKNPRFLAGMHDEFIVKRVIAFPGERVTVKDGTLTVYNREHPNGFHPDDEYRRGGVGPQSPSSGDVDTAVPEGVLFVAGDNRIGSSSYDSRTGLGFVPNHDVVGPVSVRLFPFSKITTF</sequence>
<gene>
    <name evidence="8" type="primary">lepB</name>
    <name evidence="8" type="ORF">SEML1_0185</name>
</gene>
<evidence type="ECO:0000313" key="9">
    <source>
        <dbReference type="Proteomes" id="UP001177295"/>
    </source>
</evidence>
<accession>A0ABY8WVT9</accession>
<dbReference type="InterPro" id="IPR019757">
    <property type="entry name" value="Pept_S26A_signal_pept_1_Lys-AS"/>
</dbReference>
<evidence type="ECO:0000256" key="4">
    <source>
        <dbReference type="ARBA" id="ARBA00022801"/>
    </source>
</evidence>
<dbReference type="PRINTS" id="PR00727">
    <property type="entry name" value="LEADERPTASE"/>
</dbReference>
<organism evidence="8 9">
    <name type="scientific">Candidatus Southlakia epibionticum</name>
    <dbReference type="NCBI Taxonomy" id="3043284"/>
    <lineage>
        <taxon>Bacteria</taxon>
        <taxon>Candidatus Saccharimonadota</taxon>
        <taxon>Candidatus Saccharimonadia</taxon>
        <taxon>Candidatus Saccharimonadales</taxon>
        <taxon>Candidatus Saccharimonadaceae</taxon>
        <taxon>Candidatus Southlakia</taxon>
    </lineage>
</organism>
<dbReference type="EMBL" id="CP124550">
    <property type="protein sequence ID" value="WIO45815.1"/>
    <property type="molecule type" value="Genomic_DNA"/>
</dbReference>
<evidence type="ECO:0000256" key="6">
    <source>
        <dbReference type="SAM" id="MobiDB-lite"/>
    </source>
</evidence>
<dbReference type="InterPro" id="IPR019533">
    <property type="entry name" value="Peptidase_S26"/>
</dbReference>
<feature type="transmembrane region" description="Helical" evidence="5">
    <location>
        <begin position="15"/>
        <end position="37"/>
    </location>
</feature>
<comment type="subcellular location">
    <subcellularLocation>
        <location evidence="5">Membrane</location>
        <topology evidence="5">Single-pass type II membrane protein</topology>
    </subcellularLocation>
</comment>
<feature type="compositionally biased region" description="Basic and acidic residues" evidence="6">
    <location>
        <begin position="121"/>
        <end position="136"/>
    </location>
</feature>
<keyword evidence="9" id="KW-1185">Reference proteome</keyword>
<dbReference type="Proteomes" id="UP001177295">
    <property type="component" value="Chromosome"/>
</dbReference>